<evidence type="ECO:0000256" key="1">
    <source>
        <dbReference type="SAM" id="MobiDB-lite"/>
    </source>
</evidence>
<accession>V9G043</accession>
<sequence length="92" mass="10142">MLCFRAIKQAALGIGDKRSGNKVIKHTISYDTNASPPHQEDARPPQGQEASDVPPLPQNVEHVDDAEESSSSEDWVRGKSGRFKKEEKARGE</sequence>
<organism evidence="2 3">
    <name type="scientific">Phytophthora nicotianae P1569</name>
    <dbReference type="NCBI Taxonomy" id="1317065"/>
    <lineage>
        <taxon>Eukaryota</taxon>
        <taxon>Sar</taxon>
        <taxon>Stramenopiles</taxon>
        <taxon>Oomycota</taxon>
        <taxon>Peronosporomycetes</taxon>
        <taxon>Peronosporales</taxon>
        <taxon>Peronosporaceae</taxon>
        <taxon>Phytophthora</taxon>
    </lineage>
</organism>
<dbReference type="HOGENOM" id="CLU_2418008_0_0_1"/>
<protein>
    <submittedName>
        <fullName evidence="2">Uncharacterized protein</fullName>
    </submittedName>
</protein>
<keyword evidence="3" id="KW-1185">Reference proteome</keyword>
<feature type="region of interest" description="Disordered" evidence="1">
    <location>
        <begin position="30"/>
        <end position="92"/>
    </location>
</feature>
<dbReference type="AlphaFoldDB" id="V9G043"/>
<dbReference type="Proteomes" id="UP000018721">
    <property type="component" value="Unassembled WGS sequence"/>
</dbReference>
<feature type="compositionally biased region" description="Basic and acidic residues" evidence="1">
    <location>
        <begin position="83"/>
        <end position="92"/>
    </location>
</feature>
<gene>
    <name evidence="2" type="ORF">F443_00563</name>
</gene>
<comment type="caution">
    <text evidence="2">The sequence shown here is derived from an EMBL/GenBank/DDBJ whole genome shotgun (WGS) entry which is preliminary data.</text>
</comment>
<evidence type="ECO:0000313" key="3">
    <source>
        <dbReference type="Proteomes" id="UP000018721"/>
    </source>
</evidence>
<name>V9G043_PHYNI</name>
<proteinExistence type="predicted"/>
<evidence type="ECO:0000313" key="2">
    <source>
        <dbReference type="EMBL" id="ETI57084.1"/>
    </source>
</evidence>
<reference evidence="2 3" key="1">
    <citation type="submission" date="2013-11" db="EMBL/GenBank/DDBJ databases">
        <title>The Genome Sequence of Phytophthora parasitica P1569.</title>
        <authorList>
            <consortium name="The Broad Institute Genomics Platform"/>
            <person name="Russ C."/>
            <person name="Tyler B."/>
            <person name="Panabieres F."/>
            <person name="Shan W."/>
            <person name="Tripathy S."/>
            <person name="Grunwald N."/>
            <person name="Machado M."/>
            <person name="Johnson C.S."/>
            <person name="Arredondo F."/>
            <person name="Hong C."/>
            <person name="Coffey M."/>
            <person name="Young S.K."/>
            <person name="Zeng Q."/>
            <person name="Gargeya S."/>
            <person name="Fitzgerald M."/>
            <person name="Abouelleil A."/>
            <person name="Alvarado L."/>
            <person name="Chapman S.B."/>
            <person name="Gainer-Dewar J."/>
            <person name="Goldberg J."/>
            <person name="Griggs A."/>
            <person name="Gujja S."/>
            <person name="Hansen M."/>
            <person name="Howarth C."/>
            <person name="Imamovic A."/>
            <person name="Ireland A."/>
            <person name="Larimer J."/>
            <person name="McCowan C."/>
            <person name="Murphy C."/>
            <person name="Pearson M."/>
            <person name="Poon T.W."/>
            <person name="Priest M."/>
            <person name="Roberts A."/>
            <person name="Saif S."/>
            <person name="Shea T."/>
            <person name="Sykes S."/>
            <person name="Wortman J."/>
            <person name="Nusbaum C."/>
            <person name="Birren B."/>
        </authorList>
    </citation>
    <scope>NUCLEOTIDE SEQUENCE [LARGE SCALE GENOMIC DNA]</scope>
    <source>
        <strain evidence="2 3">P1569</strain>
    </source>
</reference>
<dbReference type="EMBL" id="ANIZ01000095">
    <property type="protein sequence ID" value="ETI57084.1"/>
    <property type="molecule type" value="Genomic_DNA"/>
</dbReference>